<evidence type="ECO:0000256" key="1">
    <source>
        <dbReference type="SAM" id="MobiDB-lite"/>
    </source>
</evidence>
<evidence type="ECO:0000313" key="2">
    <source>
        <dbReference type="EMBL" id="OOK67936.1"/>
    </source>
</evidence>
<organism evidence="2 3">
    <name type="scientific">Mycobacterium kansasii</name>
    <dbReference type="NCBI Taxonomy" id="1768"/>
    <lineage>
        <taxon>Bacteria</taxon>
        <taxon>Bacillati</taxon>
        <taxon>Actinomycetota</taxon>
        <taxon>Actinomycetes</taxon>
        <taxon>Mycobacteriales</taxon>
        <taxon>Mycobacteriaceae</taxon>
        <taxon>Mycobacterium</taxon>
    </lineage>
</organism>
<feature type="region of interest" description="Disordered" evidence="1">
    <location>
        <begin position="122"/>
        <end position="154"/>
    </location>
</feature>
<gene>
    <name evidence="2" type="ORF">BZL29_6896</name>
</gene>
<evidence type="ECO:0000313" key="3">
    <source>
        <dbReference type="Proteomes" id="UP000188532"/>
    </source>
</evidence>
<accession>A0A1V3WNC6</accession>
<sequence length="154" mass="16983">MLIIQEDPSGFRSLNDCTRIWRDGRVEQLGWPQVTIRYRSGTRTPTGAAISTALHDGTPVRFEIESKLAVPIHFGGGYGGSPDWLHGTWKGEKFAERRTYDMTDPQLAGGMMFGVMDHVGRPPAAPATRNRLRAGDFSSTPRWDATIRPASPTG</sequence>
<dbReference type="AlphaFoldDB" id="A0A1V3WNC6"/>
<protein>
    <submittedName>
        <fullName evidence="2">Uncharacterized protein</fullName>
    </submittedName>
</protein>
<reference evidence="2 3" key="1">
    <citation type="submission" date="2017-02" db="EMBL/GenBank/DDBJ databases">
        <title>Complete genome sequences of Mycobacterium kansasii strains isolated from rhesus macaques.</title>
        <authorList>
            <person name="Panda A."/>
            <person name="Nagaraj S."/>
            <person name="Zhao X."/>
            <person name="Tettelin H."/>
            <person name="Detolla L.J."/>
        </authorList>
    </citation>
    <scope>NUCLEOTIDE SEQUENCE [LARGE SCALE GENOMIC DNA]</scope>
    <source>
        <strain evidence="2 3">11-3469</strain>
    </source>
</reference>
<dbReference type="EMBL" id="MVBN01000008">
    <property type="protein sequence ID" value="OOK67936.1"/>
    <property type="molecule type" value="Genomic_DNA"/>
</dbReference>
<comment type="caution">
    <text evidence="2">The sequence shown here is derived from an EMBL/GenBank/DDBJ whole genome shotgun (WGS) entry which is preliminary data.</text>
</comment>
<dbReference type="Proteomes" id="UP000188532">
    <property type="component" value="Unassembled WGS sequence"/>
</dbReference>
<name>A0A1V3WNC6_MYCKA</name>
<proteinExistence type="predicted"/>